<proteinExistence type="predicted"/>
<feature type="non-terminal residue" evidence="1">
    <location>
        <position position="68"/>
    </location>
</feature>
<evidence type="ECO:0000313" key="1">
    <source>
        <dbReference type="EMBL" id="CAF4433909.1"/>
    </source>
</evidence>
<reference evidence="1" key="1">
    <citation type="submission" date="2021-02" db="EMBL/GenBank/DDBJ databases">
        <authorList>
            <person name="Nowell W R."/>
        </authorList>
    </citation>
    <scope>NUCLEOTIDE SEQUENCE</scope>
</reference>
<name>A0A820RA57_9BILA</name>
<gene>
    <name evidence="1" type="ORF">OKA104_LOCUS53238</name>
</gene>
<sequence>MTTFSGKIVKRDVNLPNREDEGKLAFLIFNVLTPDECQQWIELSEQRSYSKATVNISGGALELMTDFR</sequence>
<accession>A0A820RA57</accession>
<dbReference type="EMBL" id="CAJOAY010032694">
    <property type="protein sequence ID" value="CAF4433909.1"/>
    <property type="molecule type" value="Genomic_DNA"/>
</dbReference>
<protein>
    <submittedName>
        <fullName evidence="1">Uncharacterized protein</fullName>
    </submittedName>
</protein>
<dbReference type="Proteomes" id="UP000663881">
    <property type="component" value="Unassembled WGS sequence"/>
</dbReference>
<comment type="caution">
    <text evidence="1">The sequence shown here is derived from an EMBL/GenBank/DDBJ whole genome shotgun (WGS) entry which is preliminary data.</text>
</comment>
<organism evidence="1 2">
    <name type="scientific">Adineta steineri</name>
    <dbReference type="NCBI Taxonomy" id="433720"/>
    <lineage>
        <taxon>Eukaryota</taxon>
        <taxon>Metazoa</taxon>
        <taxon>Spiralia</taxon>
        <taxon>Gnathifera</taxon>
        <taxon>Rotifera</taxon>
        <taxon>Eurotatoria</taxon>
        <taxon>Bdelloidea</taxon>
        <taxon>Adinetida</taxon>
        <taxon>Adinetidae</taxon>
        <taxon>Adineta</taxon>
    </lineage>
</organism>
<evidence type="ECO:0000313" key="2">
    <source>
        <dbReference type="Proteomes" id="UP000663881"/>
    </source>
</evidence>
<dbReference type="AlphaFoldDB" id="A0A820RA57"/>